<dbReference type="EMBL" id="JABERJ010000021">
    <property type="protein sequence ID" value="NNH26631.1"/>
    <property type="molecule type" value="Genomic_DNA"/>
</dbReference>
<proteinExistence type="predicted"/>
<dbReference type="Proteomes" id="UP000555322">
    <property type="component" value="Unassembled WGS sequence"/>
</dbReference>
<reference evidence="1 2" key="1">
    <citation type="submission" date="2020-04" db="EMBL/GenBank/DDBJ databases">
        <title>Acinetobacter Taxon 24.</title>
        <authorList>
            <person name="Nemec A."/>
            <person name="Radolfova-Krizova L."/>
            <person name="Higgins P.G."/>
            <person name="Spanelova P."/>
        </authorList>
    </citation>
    <scope>NUCLEOTIDE SEQUENCE [LARGE SCALE GENOMIC DNA]</scope>
    <source>
        <strain evidence="1 2">ANC 5084</strain>
    </source>
</reference>
<protein>
    <submittedName>
        <fullName evidence="1">Uncharacterized protein</fullName>
    </submittedName>
</protein>
<gene>
    <name evidence="1" type="ORF">HLH15_09175</name>
</gene>
<dbReference type="RefSeq" id="WP_131269010.1">
    <property type="nucleotide sequence ID" value="NZ_JABERJ010000021.1"/>
</dbReference>
<organism evidence="1 2">
    <name type="scientific">Acinetobacter terrestris</name>
    <dbReference type="NCBI Taxonomy" id="2529843"/>
    <lineage>
        <taxon>Bacteria</taxon>
        <taxon>Pseudomonadati</taxon>
        <taxon>Pseudomonadota</taxon>
        <taxon>Gammaproteobacteria</taxon>
        <taxon>Moraxellales</taxon>
        <taxon>Moraxellaceae</taxon>
        <taxon>Acinetobacter</taxon>
        <taxon>Acinetobacter Taxon 24</taxon>
    </lineage>
</organism>
<accession>A0ABX1UVF6</accession>
<name>A0ABX1UVF6_9GAMM</name>
<evidence type="ECO:0000313" key="1">
    <source>
        <dbReference type="EMBL" id="NNH26631.1"/>
    </source>
</evidence>
<keyword evidence="2" id="KW-1185">Reference proteome</keyword>
<comment type="caution">
    <text evidence="1">The sequence shown here is derived from an EMBL/GenBank/DDBJ whole genome shotgun (WGS) entry which is preliminary data.</text>
</comment>
<sequence>MKRKISASPATSISSKEQTIALIKLVKGLDLCLHELTQAMPSLLPVHQGIKSFTTACKKILGHAENFDCGDIHFQLTQEFIAMLVQSKICIDQIFPN</sequence>
<evidence type="ECO:0000313" key="2">
    <source>
        <dbReference type="Proteomes" id="UP000555322"/>
    </source>
</evidence>